<dbReference type="EMBL" id="AGNL01005795">
    <property type="protein sequence ID" value="EJK72459.1"/>
    <property type="molecule type" value="Genomic_DNA"/>
</dbReference>
<organism evidence="3 4">
    <name type="scientific">Thalassiosira oceanica</name>
    <name type="common">Marine diatom</name>
    <dbReference type="NCBI Taxonomy" id="159749"/>
    <lineage>
        <taxon>Eukaryota</taxon>
        <taxon>Sar</taxon>
        <taxon>Stramenopiles</taxon>
        <taxon>Ochrophyta</taxon>
        <taxon>Bacillariophyta</taxon>
        <taxon>Coscinodiscophyceae</taxon>
        <taxon>Thalassiosirophycidae</taxon>
        <taxon>Thalassiosirales</taxon>
        <taxon>Thalassiosiraceae</taxon>
        <taxon>Thalassiosira</taxon>
    </lineage>
</organism>
<keyword evidence="4" id="KW-1185">Reference proteome</keyword>
<feature type="coiled-coil region" evidence="1">
    <location>
        <begin position="49"/>
        <end position="83"/>
    </location>
</feature>
<accession>K0T5P3</accession>
<name>K0T5P3_THAOC</name>
<dbReference type="Proteomes" id="UP000266841">
    <property type="component" value="Unassembled WGS sequence"/>
</dbReference>
<dbReference type="eggNOG" id="ENOG502RVF0">
    <property type="taxonomic scope" value="Eukaryota"/>
</dbReference>
<keyword evidence="1" id="KW-0175">Coiled coil</keyword>
<evidence type="ECO:0000256" key="1">
    <source>
        <dbReference type="SAM" id="Coils"/>
    </source>
</evidence>
<reference evidence="3 4" key="1">
    <citation type="journal article" date="2012" name="Genome Biol.">
        <title>Genome and low-iron response of an oceanic diatom adapted to chronic iron limitation.</title>
        <authorList>
            <person name="Lommer M."/>
            <person name="Specht M."/>
            <person name="Roy A.S."/>
            <person name="Kraemer L."/>
            <person name="Andreson R."/>
            <person name="Gutowska M.A."/>
            <person name="Wolf J."/>
            <person name="Bergner S.V."/>
            <person name="Schilhabel M.B."/>
            <person name="Klostermeier U.C."/>
            <person name="Beiko R.G."/>
            <person name="Rosenstiel P."/>
            <person name="Hippler M."/>
            <person name="Laroche J."/>
        </authorList>
    </citation>
    <scope>NUCLEOTIDE SEQUENCE [LARGE SCALE GENOMIC DNA]</scope>
    <source>
        <strain evidence="3 4">CCMP1005</strain>
    </source>
</reference>
<evidence type="ECO:0000313" key="3">
    <source>
        <dbReference type="EMBL" id="EJK72459.1"/>
    </source>
</evidence>
<protein>
    <submittedName>
        <fullName evidence="3">Uncharacterized protein</fullName>
    </submittedName>
</protein>
<gene>
    <name evidence="3" type="ORF">THAOC_06011</name>
</gene>
<dbReference type="AlphaFoldDB" id="K0T5P3"/>
<feature type="region of interest" description="Disordered" evidence="2">
    <location>
        <begin position="231"/>
        <end position="294"/>
    </location>
</feature>
<proteinExistence type="predicted"/>
<evidence type="ECO:0000313" key="4">
    <source>
        <dbReference type="Proteomes" id="UP000266841"/>
    </source>
</evidence>
<comment type="caution">
    <text evidence="3">The sequence shown here is derived from an EMBL/GenBank/DDBJ whole genome shotgun (WGS) entry which is preliminary data.</text>
</comment>
<feature type="compositionally biased region" description="Basic and acidic residues" evidence="2">
    <location>
        <begin position="241"/>
        <end position="260"/>
    </location>
</feature>
<evidence type="ECO:0000256" key="2">
    <source>
        <dbReference type="SAM" id="MobiDB-lite"/>
    </source>
</evidence>
<feature type="region of interest" description="Disordered" evidence="2">
    <location>
        <begin position="351"/>
        <end position="371"/>
    </location>
</feature>
<sequence>MLTSVRTRIRARHECVTEDEVRGLKSTVKIVNEELFSNNEACGVASNGIGVLRDEILSLKSNREQLQEVLDLAREELNEVTDKCAGEHESRLKAVSDVARMRHGIEEGGRELLNLRSEVESKQYFQDTVDTETNFRLMADVQNLIIEKDQESIRLRQLATIKSNLQSQMETFRKEKDALQYLADDTKRQVSEEQMTLKMYVAHRESLTMHLDTLGGSLVDQMSGWFRRSKNTSAESDNLDGVEKSTDKSTKQTKRRETDSKAVSSSKSKSQIHQRTKAVGGVVQTSNSRGGSKGDLLNKLPSFFKIGHPRSLAEYVASEEREIEFNADSLSETSSVTIDWDGFTANITEEQSHCGSRRGSVTSKTAVRAGG</sequence>